<dbReference type="HOGENOM" id="CLU_2831494_0_0_1"/>
<gene>
    <name evidence="3" type="ORF">HYDPIDRAFT_119549</name>
    <name evidence="2" type="ORF">HYDPIDRAFT_120164</name>
</gene>
<evidence type="ECO:0000256" key="1">
    <source>
        <dbReference type="SAM" id="MobiDB-lite"/>
    </source>
</evidence>
<name>A0A0C9W6L0_9AGAM</name>
<feature type="region of interest" description="Disordered" evidence="1">
    <location>
        <begin position="37"/>
        <end position="66"/>
    </location>
</feature>
<accession>A0A0C9W6L0</accession>
<reference evidence="3 4" key="1">
    <citation type="submission" date="2014-04" db="EMBL/GenBank/DDBJ databases">
        <title>Evolutionary Origins and Diversification of the Mycorrhizal Mutualists.</title>
        <authorList>
            <consortium name="DOE Joint Genome Institute"/>
            <consortium name="Mycorrhizal Genomics Consortium"/>
            <person name="Kohler A."/>
            <person name="Kuo A."/>
            <person name="Nagy L.G."/>
            <person name="Floudas D."/>
            <person name="Copeland A."/>
            <person name="Barry K.W."/>
            <person name="Cichocki N."/>
            <person name="Veneault-Fourrey C."/>
            <person name="LaButti K."/>
            <person name="Lindquist E.A."/>
            <person name="Lipzen A."/>
            <person name="Lundell T."/>
            <person name="Morin E."/>
            <person name="Murat C."/>
            <person name="Riley R."/>
            <person name="Ohm R."/>
            <person name="Sun H."/>
            <person name="Tunlid A."/>
            <person name="Henrissat B."/>
            <person name="Grigoriev I.V."/>
            <person name="Hibbett D.S."/>
            <person name="Martin F."/>
        </authorList>
    </citation>
    <scope>NUCLEOTIDE SEQUENCE [LARGE SCALE GENOMIC DNA]</scope>
    <source>
        <strain evidence="3 4">MD-312</strain>
    </source>
</reference>
<dbReference type="EMBL" id="KN840046">
    <property type="protein sequence ID" value="KIJ57933.1"/>
    <property type="molecule type" value="Genomic_DNA"/>
</dbReference>
<dbReference type="Proteomes" id="UP000053820">
    <property type="component" value="Unassembled WGS sequence"/>
</dbReference>
<evidence type="ECO:0000313" key="2">
    <source>
        <dbReference type="EMBL" id="KIJ57933.1"/>
    </source>
</evidence>
<sequence length="66" mass="7410">MAAKLTTCLEPVQVTNLNLMATGVHKTQRHVLLPDGISTAPTSWSRMRGSLRRPRRPNTHWANSMD</sequence>
<evidence type="ECO:0000313" key="4">
    <source>
        <dbReference type="Proteomes" id="UP000053820"/>
    </source>
</evidence>
<organism evidence="3 4">
    <name type="scientific">Hydnomerulius pinastri MD-312</name>
    <dbReference type="NCBI Taxonomy" id="994086"/>
    <lineage>
        <taxon>Eukaryota</taxon>
        <taxon>Fungi</taxon>
        <taxon>Dikarya</taxon>
        <taxon>Basidiomycota</taxon>
        <taxon>Agaricomycotina</taxon>
        <taxon>Agaricomycetes</taxon>
        <taxon>Agaricomycetidae</taxon>
        <taxon>Boletales</taxon>
        <taxon>Boletales incertae sedis</taxon>
        <taxon>Leucogyrophana</taxon>
    </lineage>
</organism>
<protein>
    <submittedName>
        <fullName evidence="3">Uncharacterized protein</fullName>
    </submittedName>
</protein>
<keyword evidence="4" id="KW-1185">Reference proteome</keyword>
<proteinExistence type="predicted"/>
<dbReference type="EMBL" id="KN839944">
    <property type="protein sequence ID" value="KIJ58401.1"/>
    <property type="molecule type" value="Genomic_DNA"/>
</dbReference>
<feature type="compositionally biased region" description="Basic residues" evidence="1">
    <location>
        <begin position="49"/>
        <end position="58"/>
    </location>
</feature>
<dbReference type="AlphaFoldDB" id="A0A0C9W6L0"/>
<evidence type="ECO:0000313" key="3">
    <source>
        <dbReference type="EMBL" id="KIJ58401.1"/>
    </source>
</evidence>